<dbReference type="EMBL" id="PDJG01000001">
    <property type="protein sequence ID" value="PFG35243.1"/>
    <property type="molecule type" value="Genomic_DNA"/>
</dbReference>
<dbReference type="PANTHER" id="PTHR39420">
    <property type="match status" value="1"/>
</dbReference>
<dbReference type="AlphaFoldDB" id="A0A2A9E8T8"/>
<dbReference type="Gene3D" id="1.20.150.30">
    <property type="entry name" value="Zincin-like metallopeptidase, N-terminal domain"/>
    <property type="match status" value="1"/>
</dbReference>
<dbReference type="Pfam" id="PF10103">
    <property type="entry name" value="Zincin_2"/>
    <property type="match status" value="1"/>
</dbReference>
<gene>
    <name evidence="1" type="ORF">ATL42_3185</name>
</gene>
<sequence>MTAATSSLVGWDDAAAVAGRLAPPGPAVSRSEAEHLVASLHSAARRAVEPVLEITAMTPADGRDLETSPLSEILVVDRPGWARAAARSMRDMTEDAFVLPPGAGAALGAQVAASTEIGATLAFLSTKILGQFDPYSAREPGRLLLVAPNVLHVERELGVRPDDFRLWVALHEQTHALQFAAAPWLASHLRDRTTALLGAMSTTSTLREVPPRVAALLRAVYRAVRGREGATLVDGILTCEQQVELDAVTAVMSLLEGHADVAMDTVGPRVVPTVRAIRRKFEKRRDTSGAADTVLKRLLGVDAKIAQYRDGASFVRSVTREVGTAGLNAVWTDTSTLPTALEIADPASWVRRVHG</sequence>
<dbReference type="PANTHER" id="PTHR39420:SF1">
    <property type="entry name" value="HYDROLASE"/>
    <property type="match status" value="1"/>
</dbReference>
<dbReference type="InterPro" id="IPR018766">
    <property type="entry name" value="Zinicin_2"/>
</dbReference>
<proteinExistence type="predicted"/>
<comment type="caution">
    <text evidence="1">The sequence shown here is derived from an EMBL/GenBank/DDBJ whole genome shotgun (WGS) entry which is preliminary data.</text>
</comment>
<dbReference type="InterPro" id="IPR022454">
    <property type="entry name" value="CHP03883_F420-assoc"/>
</dbReference>
<dbReference type="GO" id="GO:0016787">
    <property type="term" value="F:hydrolase activity"/>
    <property type="evidence" value="ECO:0007669"/>
    <property type="project" value="UniProtKB-KW"/>
</dbReference>
<dbReference type="InterPro" id="IPR042271">
    <property type="entry name" value="Zinicin_2_N"/>
</dbReference>
<accession>A0A2A9E8T8</accession>
<dbReference type="RefSeq" id="WP_245862654.1">
    <property type="nucleotide sequence ID" value="NZ_PDJG01000001.1"/>
</dbReference>
<evidence type="ECO:0000313" key="2">
    <source>
        <dbReference type="Proteomes" id="UP000225548"/>
    </source>
</evidence>
<keyword evidence="2" id="KW-1185">Reference proteome</keyword>
<protein>
    <submittedName>
        <fullName evidence="1">Putative hydrolase/coenzyme F420 biosynthesis associated uncharacterized protein</fullName>
    </submittedName>
</protein>
<dbReference type="SUPFAM" id="SSF55486">
    <property type="entry name" value="Metalloproteases ('zincins'), catalytic domain"/>
    <property type="match status" value="1"/>
</dbReference>
<evidence type="ECO:0000313" key="1">
    <source>
        <dbReference type="EMBL" id="PFG35243.1"/>
    </source>
</evidence>
<dbReference type="Proteomes" id="UP000225548">
    <property type="component" value="Unassembled WGS sequence"/>
</dbReference>
<keyword evidence="1" id="KW-0378">Hydrolase</keyword>
<dbReference type="NCBIfam" id="TIGR03624">
    <property type="entry name" value="putative hydrolase"/>
    <property type="match status" value="1"/>
</dbReference>
<organism evidence="1 2">
    <name type="scientific">Sanguibacter antarcticus</name>
    <dbReference type="NCBI Taxonomy" id="372484"/>
    <lineage>
        <taxon>Bacteria</taxon>
        <taxon>Bacillati</taxon>
        <taxon>Actinomycetota</taxon>
        <taxon>Actinomycetes</taxon>
        <taxon>Micrococcales</taxon>
        <taxon>Sanguibacteraceae</taxon>
        <taxon>Sanguibacter</taxon>
    </lineage>
</organism>
<reference evidence="1 2" key="1">
    <citation type="submission" date="2017-10" db="EMBL/GenBank/DDBJ databases">
        <title>Sequencing the genomes of 1000 actinobacteria strains.</title>
        <authorList>
            <person name="Klenk H.-P."/>
        </authorList>
    </citation>
    <scope>NUCLEOTIDE SEQUENCE [LARGE SCALE GENOMIC DNA]</scope>
    <source>
        <strain evidence="1 2">DSM 18966</strain>
    </source>
</reference>
<dbReference type="NCBIfam" id="TIGR03883">
    <property type="entry name" value="DUF2342_F420"/>
    <property type="match status" value="1"/>
</dbReference>
<name>A0A2A9E8T8_9MICO</name>